<dbReference type="InterPro" id="IPR009057">
    <property type="entry name" value="Homeodomain-like_sf"/>
</dbReference>
<dbReference type="PANTHER" id="PTHR30055">
    <property type="entry name" value="HTH-TYPE TRANSCRIPTIONAL REGULATOR RUTR"/>
    <property type="match status" value="1"/>
</dbReference>
<sequence>MTRATKRPRADAQRNREALLRAAQQVVQRDGTDISMDEVAALAGVARATRYRHFPTREALLEALMRDFVTQLGRARDAVEDPADAFLALIELAAAGIRDNPGLLEVAAYKDVPPALREELRRETQELIAEPLRRAQAAGRVRDDLRPTDFSVIVALAGAVAELAGQADANAPFDRGMTLLREALAPRPRFELP</sequence>
<evidence type="ECO:0000256" key="2">
    <source>
        <dbReference type="ARBA" id="ARBA00023125"/>
    </source>
</evidence>
<dbReference type="InterPro" id="IPR036271">
    <property type="entry name" value="Tet_transcr_reg_TetR-rel_C_sf"/>
</dbReference>
<evidence type="ECO:0000259" key="5">
    <source>
        <dbReference type="PROSITE" id="PS50977"/>
    </source>
</evidence>
<reference evidence="6 7" key="2">
    <citation type="submission" date="2023-10" db="EMBL/GenBank/DDBJ databases">
        <authorList>
            <person name="Han X.F."/>
        </authorList>
    </citation>
    <scope>NUCLEOTIDE SEQUENCE [LARGE SCALE GENOMIC DNA]</scope>
    <source>
        <strain evidence="6 7">KCTC 39840</strain>
    </source>
</reference>
<dbReference type="Proteomes" id="UP001284601">
    <property type="component" value="Unassembled WGS sequence"/>
</dbReference>
<keyword evidence="1" id="KW-0805">Transcription regulation</keyword>
<dbReference type="SUPFAM" id="SSF48498">
    <property type="entry name" value="Tetracyclin repressor-like, C-terminal domain"/>
    <property type="match status" value="1"/>
</dbReference>
<dbReference type="SUPFAM" id="SSF46689">
    <property type="entry name" value="Homeodomain-like"/>
    <property type="match status" value="1"/>
</dbReference>
<evidence type="ECO:0000313" key="6">
    <source>
        <dbReference type="EMBL" id="MDW5596827.1"/>
    </source>
</evidence>
<dbReference type="Pfam" id="PF21597">
    <property type="entry name" value="TetR_C_43"/>
    <property type="match status" value="1"/>
</dbReference>
<feature type="domain" description="HTH tetR-type" evidence="5">
    <location>
        <begin position="13"/>
        <end position="72"/>
    </location>
</feature>
<dbReference type="Pfam" id="PF00440">
    <property type="entry name" value="TetR_N"/>
    <property type="match status" value="1"/>
</dbReference>
<dbReference type="InterPro" id="IPR050109">
    <property type="entry name" value="HTH-type_TetR-like_transc_reg"/>
</dbReference>
<comment type="caution">
    <text evidence="6">The sequence shown here is derived from an EMBL/GenBank/DDBJ whole genome shotgun (WGS) entry which is preliminary data.</text>
</comment>
<gene>
    <name evidence="6" type="ORF">R7226_20945</name>
</gene>
<dbReference type="EMBL" id="JAWSTH010000066">
    <property type="protein sequence ID" value="MDW5596827.1"/>
    <property type="molecule type" value="Genomic_DNA"/>
</dbReference>
<dbReference type="RefSeq" id="WP_318599264.1">
    <property type="nucleotide sequence ID" value="NZ_JAWSTH010000066.1"/>
</dbReference>
<keyword evidence="3" id="KW-0804">Transcription</keyword>
<dbReference type="PROSITE" id="PS50977">
    <property type="entry name" value="HTH_TETR_2"/>
    <property type="match status" value="1"/>
</dbReference>
<dbReference type="PRINTS" id="PR00455">
    <property type="entry name" value="HTHTETR"/>
</dbReference>
<organism evidence="6 7">
    <name type="scientific">Conexibacter stalactiti</name>
    <dbReference type="NCBI Taxonomy" id="1940611"/>
    <lineage>
        <taxon>Bacteria</taxon>
        <taxon>Bacillati</taxon>
        <taxon>Actinomycetota</taxon>
        <taxon>Thermoleophilia</taxon>
        <taxon>Solirubrobacterales</taxon>
        <taxon>Conexibacteraceae</taxon>
        <taxon>Conexibacter</taxon>
    </lineage>
</organism>
<evidence type="ECO:0000313" key="7">
    <source>
        <dbReference type="Proteomes" id="UP001284601"/>
    </source>
</evidence>
<dbReference type="PANTHER" id="PTHR30055:SF234">
    <property type="entry name" value="HTH-TYPE TRANSCRIPTIONAL REGULATOR BETI"/>
    <property type="match status" value="1"/>
</dbReference>
<accession>A0ABU4HVX5</accession>
<protein>
    <submittedName>
        <fullName evidence="6">Helix-turn-helix domain-containing protein</fullName>
    </submittedName>
</protein>
<keyword evidence="7" id="KW-1185">Reference proteome</keyword>
<keyword evidence="2 4" id="KW-0238">DNA-binding</keyword>
<proteinExistence type="predicted"/>
<name>A0ABU4HVX5_9ACTN</name>
<reference evidence="7" key="1">
    <citation type="submission" date="2023-07" db="EMBL/GenBank/DDBJ databases">
        <title>Conexibacter stalactiti sp. nov., isolated from stalactites in a lava cave and emended description of the genus Conexibacter.</title>
        <authorList>
            <person name="Lee S.D."/>
        </authorList>
    </citation>
    <scope>NUCLEOTIDE SEQUENCE [LARGE SCALE GENOMIC DNA]</scope>
    <source>
        <strain evidence="7">KCTC 39840</strain>
    </source>
</reference>
<evidence type="ECO:0000256" key="3">
    <source>
        <dbReference type="ARBA" id="ARBA00023163"/>
    </source>
</evidence>
<evidence type="ECO:0000256" key="4">
    <source>
        <dbReference type="PROSITE-ProRule" id="PRU00335"/>
    </source>
</evidence>
<dbReference type="Gene3D" id="1.10.357.10">
    <property type="entry name" value="Tetracycline Repressor, domain 2"/>
    <property type="match status" value="1"/>
</dbReference>
<evidence type="ECO:0000256" key="1">
    <source>
        <dbReference type="ARBA" id="ARBA00023015"/>
    </source>
</evidence>
<dbReference type="InterPro" id="IPR049445">
    <property type="entry name" value="TetR_SbtR-like_C"/>
</dbReference>
<feature type="DNA-binding region" description="H-T-H motif" evidence="4">
    <location>
        <begin position="35"/>
        <end position="54"/>
    </location>
</feature>
<dbReference type="InterPro" id="IPR001647">
    <property type="entry name" value="HTH_TetR"/>
</dbReference>